<evidence type="ECO:0000259" key="7">
    <source>
        <dbReference type="PROSITE" id="PS50262"/>
    </source>
</evidence>
<protein>
    <submittedName>
        <fullName evidence="8">FMRFamide receptor</fullName>
    </submittedName>
</protein>
<feature type="region of interest" description="Disordered" evidence="5">
    <location>
        <begin position="295"/>
        <end position="317"/>
    </location>
</feature>
<dbReference type="AlphaFoldDB" id="A0A2H1CX82"/>
<gene>
    <name evidence="8" type="ORF">D915_000798</name>
</gene>
<dbReference type="InterPro" id="IPR052954">
    <property type="entry name" value="GPCR-Ligand_Int"/>
</dbReference>
<keyword evidence="8" id="KW-0675">Receptor</keyword>
<comment type="caution">
    <text evidence="8">The sequence shown here is derived from an EMBL/GenBank/DDBJ whole genome shotgun (WGS) entry which is preliminary data.</text>
</comment>
<evidence type="ECO:0000313" key="8">
    <source>
        <dbReference type="EMBL" id="THD28386.1"/>
    </source>
</evidence>
<organism evidence="8 9">
    <name type="scientific">Fasciola hepatica</name>
    <name type="common">Liver fluke</name>
    <dbReference type="NCBI Taxonomy" id="6192"/>
    <lineage>
        <taxon>Eukaryota</taxon>
        <taxon>Metazoa</taxon>
        <taxon>Spiralia</taxon>
        <taxon>Lophotrochozoa</taxon>
        <taxon>Platyhelminthes</taxon>
        <taxon>Trematoda</taxon>
        <taxon>Digenea</taxon>
        <taxon>Plagiorchiida</taxon>
        <taxon>Echinostomata</taxon>
        <taxon>Echinostomatoidea</taxon>
        <taxon>Fasciolidae</taxon>
        <taxon>Fasciola</taxon>
    </lineage>
</organism>
<dbReference type="SUPFAM" id="SSF81321">
    <property type="entry name" value="Family A G protein-coupled receptor-like"/>
    <property type="match status" value="1"/>
</dbReference>
<feature type="transmembrane region" description="Helical" evidence="6">
    <location>
        <begin position="30"/>
        <end position="48"/>
    </location>
</feature>
<feature type="transmembrane region" description="Helical" evidence="6">
    <location>
        <begin position="194"/>
        <end position="216"/>
    </location>
</feature>
<keyword evidence="9" id="KW-1185">Reference proteome</keyword>
<dbReference type="GO" id="GO:0016020">
    <property type="term" value="C:membrane"/>
    <property type="evidence" value="ECO:0007669"/>
    <property type="project" value="UniProtKB-SubCell"/>
</dbReference>
<accession>A0A2H1CX82</accession>
<feature type="region of interest" description="Disordered" evidence="5">
    <location>
        <begin position="443"/>
        <end position="477"/>
    </location>
</feature>
<feature type="transmembrane region" description="Helical" evidence="6">
    <location>
        <begin position="143"/>
        <end position="163"/>
    </location>
</feature>
<evidence type="ECO:0000313" key="9">
    <source>
        <dbReference type="Proteomes" id="UP000230066"/>
    </source>
</evidence>
<evidence type="ECO:0000256" key="5">
    <source>
        <dbReference type="SAM" id="MobiDB-lite"/>
    </source>
</evidence>
<dbReference type="Proteomes" id="UP000230066">
    <property type="component" value="Unassembled WGS sequence"/>
</dbReference>
<dbReference type="PROSITE" id="PS50262">
    <property type="entry name" value="G_PROTEIN_RECEP_F1_2"/>
    <property type="match status" value="1"/>
</dbReference>
<evidence type="ECO:0000256" key="2">
    <source>
        <dbReference type="ARBA" id="ARBA00022692"/>
    </source>
</evidence>
<dbReference type="Pfam" id="PF00001">
    <property type="entry name" value="7tm_1"/>
    <property type="match status" value="1"/>
</dbReference>
<dbReference type="PANTHER" id="PTHR46641">
    <property type="entry name" value="FMRFAMIDE RECEPTOR-RELATED"/>
    <property type="match status" value="1"/>
</dbReference>
<proteinExistence type="predicted"/>
<dbReference type="EMBL" id="JXXN02000165">
    <property type="protein sequence ID" value="THD28386.1"/>
    <property type="molecule type" value="Genomic_DNA"/>
</dbReference>
<dbReference type="GO" id="GO:0004930">
    <property type="term" value="F:G protein-coupled receptor activity"/>
    <property type="evidence" value="ECO:0007669"/>
    <property type="project" value="InterPro"/>
</dbReference>
<keyword evidence="2 6" id="KW-0812">Transmembrane</keyword>
<feature type="transmembrane region" description="Helical" evidence="6">
    <location>
        <begin position="329"/>
        <end position="352"/>
    </location>
</feature>
<dbReference type="InterPro" id="IPR000276">
    <property type="entry name" value="GPCR_Rhodpsn"/>
</dbReference>
<feature type="transmembrane region" description="Helical" evidence="6">
    <location>
        <begin position="60"/>
        <end position="83"/>
    </location>
</feature>
<reference evidence="8" key="1">
    <citation type="submission" date="2019-03" db="EMBL/GenBank/DDBJ databases">
        <title>Improved annotation for the trematode Fasciola hepatica.</title>
        <authorList>
            <person name="Choi Y.-J."/>
            <person name="Martin J."/>
            <person name="Mitreva M."/>
        </authorList>
    </citation>
    <scope>NUCLEOTIDE SEQUENCE [LARGE SCALE GENOMIC DNA]</scope>
</reference>
<evidence type="ECO:0000256" key="4">
    <source>
        <dbReference type="ARBA" id="ARBA00023136"/>
    </source>
</evidence>
<feature type="transmembrane region" description="Helical" evidence="6">
    <location>
        <begin position="372"/>
        <end position="397"/>
    </location>
</feature>
<keyword evidence="4 6" id="KW-0472">Membrane</keyword>
<keyword evidence="3 6" id="KW-1133">Transmembrane helix</keyword>
<dbReference type="CDD" id="cd14978">
    <property type="entry name" value="7tmA_FMRFamide_R-like"/>
    <property type="match status" value="1"/>
</dbReference>
<comment type="subcellular location">
    <subcellularLocation>
        <location evidence="1">Membrane</location>
    </subcellularLocation>
</comment>
<evidence type="ECO:0000256" key="6">
    <source>
        <dbReference type="SAM" id="Phobius"/>
    </source>
</evidence>
<dbReference type="Gene3D" id="1.20.1070.10">
    <property type="entry name" value="Rhodopsin 7-helix transmembrane proteins"/>
    <property type="match status" value="1"/>
</dbReference>
<feature type="domain" description="G-protein coupled receptors family 1 profile" evidence="7">
    <location>
        <begin position="41"/>
        <end position="394"/>
    </location>
</feature>
<evidence type="ECO:0000256" key="1">
    <source>
        <dbReference type="ARBA" id="ARBA00004370"/>
    </source>
</evidence>
<feature type="transmembrane region" description="Helical" evidence="6">
    <location>
        <begin position="112"/>
        <end position="131"/>
    </location>
</feature>
<feature type="compositionally biased region" description="Polar residues" evidence="5">
    <location>
        <begin position="454"/>
        <end position="463"/>
    </location>
</feature>
<dbReference type="InterPro" id="IPR017452">
    <property type="entry name" value="GPCR_Rhodpsn_7TM"/>
</dbReference>
<name>A0A2H1CX82_FASHE</name>
<evidence type="ECO:0000256" key="3">
    <source>
        <dbReference type="ARBA" id="ARBA00022989"/>
    </source>
</evidence>
<dbReference type="PRINTS" id="PR00237">
    <property type="entry name" value="GPCRRHODOPSN"/>
</dbReference>
<dbReference type="PANTHER" id="PTHR46641:SF2">
    <property type="entry name" value="FMRFAMIDE RECEPTOR"/>
    <property type="match status" value="1"/>
</dbReference>
<sequence>MSVGGNLTAAEVEHLIQIHRTVVTICLKGLFAPICIVGIIANVLNIVVLTRAWMSSSTNIYLTAVAVIDLLYLALSLMFSLWFHPEMQVYETFARATTLIRPSANLCSNTTTWLTLCFTMERYVAVSYPILGRRICTQRRARCAVVCIVIFSTVVTLPDYLTYNVIRPVSNSSQAYQIVTSPIYDTLDRIGYSYINQAVFVFIPMILLIVFNTLLIRSVLRASKGRKSLAQSATTLSAKIQSKAIRCEKGVPRPYADVDIPLDDRPEPNPVLVKSALEASMKTTLELASSISQSFGQSSSVLPGSGGRSGLHTSSSRARKSMLGEQHRITLMLITIVIAFVLLQLPSTVPFIGNSLIKTATSSRNSKWEMYMRIYIPISNLLLILSGAMNFVFYSLFSAKFRRTCCMLLQRCNCIPDRSRPMRFGARNYSSVQGTTTAAAAAARAAGDGDRTGSSTRGLSSVKLSRDSSRASGSIQPRQLQVNTSLLIPSGKYV</sequence>